<reference evidence="1" key="1">
    <citation type="submission" date="2020-07" db="EMBL/GenBank/DDBJ databases">
        <title>Multicomponent nature underlies the extraordinary mechanical properties of spider dragline silk.</title>
        <authorList>
            <person name="Kono N."/>
            <person name="Nakamura H."/>
            <person name="Mori M."/>
            <person name="Yoshida Y."/>
            <person name="Ohtoshi R."/>
            <person name="Malay A.D."/>
            <person name="Moran D.A.P."/>
            <person name="Tomita M."/>
            <person name="Numata K."/>
            <person name="Arakawa K."/>
        </authorList>
    </citation>
    <scope>NUCLEOTIDE SEQUENCE</scope>
</reference>
<dbReference type="EMBL" id="BMAO01007432">
    <property type="protein sequence ID" value="GFR15916.1"/>
    <property type="molecule type" value="Genomic_DNA"/>
</dbReference>
<protein>
    <submittedName>
        <fullName evidence="1">Uncharacterized protein</fullName>
    </submittedName>
</protein>
<organism evidence="1 2">
    <name type="scientific">Trichonephila clavata</name>
    <name type="common">Joro spider</name>
    <name type="synonym">Nephila clavata</name>
    <dbReference type="NCBI Taxonomy" id="2740835"/>
    <lineage>
        <taxon>Eukaryota</taxon>
        <taxon>Metazoa</taxon>
        <taxon>Ecdysozoa</taxon>
        <taxon>Arthropoda</taxon>
        <taxon>Chelicerata</taxon>
        <taxon>Arachnida</taxon>
        <taxon>Araneae</taxon>
        <taxon>Araneomorphae</taxon>
        <taxon>Entelegynae</taxon>
        <taxon>Araneoidea</taxon>
        <taxon>Nephilidae</taxon>
        <taxon>Trichonephila</taxon>
    </lineage>
</organism>
<evidence type="ECO:0000313" key="2">
    <source>
        <dbReference type="Proteomes" id="UP000887116"/>
    </source>
</evidence>
<dbReference type="AlphaFoldDB" id="A0A8X6H287"/>
<gene>
    <name evidence="1" type="ORF">TNCT_228081</name>
</gene>
<keyword evidence="2" id="KW-1185">Reference proteome</keyword>
<dbReference type="Proteomes" id="UP000887116">
    <property type="component" value="Unassembled WGS sequence"/>
</dbReference>
<accession>A0A8X6H287</accession>
<proteinExistence type="predicted"/>
<name>A0A8X6H287_TRICU</name>
<comment type="caution">
    <text evidence="1">The sequence shown here is derived from an EMBL/GenBank/DDBJ whole genome shotgun (WGS) entry which is preliminary data.</text>
</comment>
<evidence type="ECO:0000313" key="1">
    <source>
        <dbReference type="EMBL" id="GFR15916.1"/>
    </source>
</evidence>
<sequence>MIFVLRVCGLYHGANCTNGNPSPAGLLRGESIFDSSILTLWTEFAEERSLPPLFVDGKASRSVEADSFGGVADMKKGMCSEPSVFGYFLETSVNITSKSIATSRTGELVTPPCLLTLLLSTLHRRSKNAFDFRSRHYKIKNQSK</sequence>